<feature type="compositionally biased region" description="Basic and acidic residues" evidence="1">
    <location>
        <begin position="129"/>
        <end position="146"/>
    </location>
</feature>
<feature type="region of interest" description="Disordered" evidence="1">
    <location>
        <begin position="106"/>
        <end position="146"/>
    </location>
</feature>
<dbReference type="SUPFAM" id="SSF51126">
    <property type="entry name" value="Pectin lyase-like"/>
    <property type="match status" value="2"/>
</dbReference>
<dbReference type="CDD" id="cd23668">
    <property type="entry name" value="GH55_beta13glucanase-like"/>
    <property type="match status" value="1"/>
</dbReference>
<protein>
    <submittedName>
        <fullName evidence="4">Pectate lyase superfamily protein-domain-containing protein</fullName>
    </submittedName>
</protein>
<dbReference type="InterPro" id="IPR039279">
    <property type="entry name" value="QRT3-like"/>
</dbReference>
<comment type="caution">
    <text evidence="4">The sequence shown here is derived from an EMBL/GenBank/DDBJ whole genome shotgun (WGS) entry which is preliminary data.</text>
</comment>
<dbReference type="PANTHER" id="PTHR33928:SF2">
    <property type="entry name" value="PECTATE LYASE SUPERFAMILY PROTEIN DOMAIN-CONTAINING PROTEIN-RELATED"/>
    <property type="match status" value="1"/>
</dbReference>
<proteinExistence type="predicted"/>
<feature type="region of interest" description="Disordered" evidence="1">
    <location>
        <begin position="451"/>
        <end position="480"/>
    </location>
</feature>
<dbReference type="PANTHER" id="PTHR33928">
    <property type="entry name" value="POLYGALACTURONASE QRT3"/>
    <property type="match status" value="1"/>
</dbReference>
<reference evidence="5" key="1">
    <citation type="journal article" date="2023" name="Mol. Phylogenet. Evol.">
        <title>Genome-scale phylogeny and comparative genomics of the fungal order Sordariales.</title>
        <authorList>
            <person name="Hensen N."/>
            <person name="Bonometti L."/>
            <person name="Westerberg I."/>
            <person name="Brannstrom I.O."/>
            <person name="Guillou S."/>
            <person name="Cros-Aarteil S."/>
            <person name="Calhoun S."/>
            <person name="Haridas S."/>
            <person name="Kuo A."/>
            <person name="Mondo S."/>
            <person name="Pangilinan J."/>
            <person name="Riley R."/>
            <person name="LaButti K."/>
            <person name="Andreopoulos B."/>
            <person name="Lipzen A."/>
            <person name="Chen C."/>
            <person name="Yan M."/>
            <person name="Daum C."/>
            <person name="Ng V."/>
            <person name="Clum A."/>
            <person name="Steindorff A."/>
            <person name="Ohm R.A."/>
            <person name="Martin F."/>
            <person name="Silar P."/>
            <person name="Natvig D.O."/>
            <person name="Lalanne C."/>
            <person name="Gautier V."/>
            <person name="Ament-Velasquez S.L."/>
            <person name="Kruys A."/>
            <person name="Hutchinson M.I."/>
            <person name="Powell A.J."/>
            <person name="Barry K."/>
            <person name="Miller A.N."/>
            <person name="Grigoriev I.V."/>
            <person name="Debuchy R."/>
            <person name="Gladieux P."/>
            <person name="Hiltunen Thoren M."/>
            <person name="Johannesson H."/>
        </authorList>
    </citation>
    <scope>NUCLEOTIDE SEQUENCE [LARGE SCALE GENOMIC DNA]</scope>
    <source>
        <strain evidence="5">CBS 284.82</strain>
    </source>
</reference>
<evidence type="ECO:0000313" key="4">
    <source>
        <dbReference type="EMBL" id="KAK4031629.1"/>
    </source>
</evidence>
<evidence type="ECO:0000256" key="2">
    <source>
        <dbReference type="SAM" id="SignalP"/>
    </source>
</evidence>
<name>A0AAN6P4P9_9PEZI</name>
<feature type="domain" description="Rhamnogalacturonase A/B/Epimerase-like pectate lyase" evidence="3">
    <location>
        <begin position="900"/>
        <end position="956"/>
    </location>
</feature>
<dbReference type="GO" id="GO:0016829">
    <property type="term" value="F:lyase activity"/>
    <property type="evidence" value="ECO:0007669"/>
    <property type="project" value="UniProtKB-KW"/>
</dbReference>
<feature type="region of interest" description="Disordered" evidence="1">
    <location>
        <begin position="341"/>
        <end position="364"/>
    </location>
</feature>
<organism evidence="4 5">
    <name type="scientific">Parachaetomium inaequale</name>
    <dbReference type="NCBI Taxonomy" id="2588326"/>
    <lineage>
        <taxon>Eukaryota</taxon>
        <taxon>Fungi</taxon>
        <taxon>Dikarya</taxon>
        <taxon>Ascomycota</taxon>
        <taxon>Pezizomycotina</taxon>
        <taxon>Sordariomycetes</taxon>
        <taxon>Sordariomycetidae</taxon>
        <taxon>Sordariales</taxon>
        <taxon>Chaetomiaceae</taxon>
        <taxon>Parachaetomium</taxon>
    </lineage>
</organism>
<dbReference type="InterPro" id="IPR011050">
    <property type="entry name" value="Pectin_lyase_fold/virulence"/>
</dbReference>
<dbReference type="FunFam" id="2.160.20.10:FF:000043">
    <property type="entry name" value="Exo-beta-1,3-glucanase, putative"/>
    <property type="match status" value="1"/>
</dbReference>
<sequence>MVARGWAPWLAFLLYYTTRVVCQLPQDYTVRVNAQGGKEYWIIPEPGAQWTQVLDFDDVTVYLVYNCHYMREICKNAKAFLASTRGQNLHADSTLDNPDFQKFGYDSSVGESATRDSKRRGRSCPGNWKDNHPCPESDQSKPMRNDGEWFTSALESQTTNNAIANMYDSNGNLLAESHIRYSCEEFPAASWVEGGDGENNNNPAFTRCAAITCAGAPKGTKAEQTWQSTAHGGVARELRRAAGASWVRHQSIAFFTFMTYEAENGLAAEVLVTNNDNGETERQEVYVDRDKRDVTNKTVDLTEKQRADARYAWLMAKVAAGNATRYVVHANMSGTSLVEVAGTGGASDRHSRARGPAQSQAEHDSVVQPWSLGNGALQSVDRPAPRYKARAARHDPFAVDLAHPATAPLLKRATPEMLERAREVVANAIAESARRNEARYLKPARKTYSLKPGTIVGGATAQKQQSQRRDRRGGLLSREEEEAAPPLLVITDEIAQAAALVAEAEASNDLRSSNVTRRQAPAGTFWMEKLARKGTVPWGDSSTYAVFRNVRDYGATGNGVTDDTAAIKRAMNDGNRCGEKCNGSTTKNAIVYFPPGTYLVSTTIPLPFGTQVIGDAINRPLLLASPSFVGLGVLSTDEYTGGDGGAQQWFINTANFYRQLRNIRIDVTGTDPAQKIACLHYQVAQATSTQNVELIAGAAQTGMFAENGSGGGISDITFTGGAYGIYGGEQQFTAQRLTFNGCNVGVQVIWDWGWVWKSITMTNVGTGFRLLPEAGQTGNIGSAAFLDSSFTNVATAIEIAPPSSLPGTGTTGIVLENVGFSGVTKAVADTGGATLLAGTAGKVEHWALGPVYAGDGTRTFTTGSKIGNYRRVQQLIDSATGAYFERPRPQYETNLVDDFLHVKDFGATGNGVTDDTAAFQRALYAAQGKILFVDAGSYILTSTLVVPTGSKIVGETWSQLVAFGPYFQDASNPKVLLQVGDKGQIGTAELQDLIITTKGPTAGAILIEWNMRASAAGLAAMWDVHVRIGGATGTGLTPDECPAITNGVNANCNAASLMMHITPSGSGYFENIWLWLSDHDIDDPDLADPGNDMVQNSVYAARGFLIESTHATWLYGTASEHAVYYQYNFHKARNVFAAMIQTESPYYQPTPPPPAPFANQVGILPGDPDYTCAPNDEFSGCDQSWALIIRESSDISITGAGLYTWFSTYTQTCIDTQECQKALVLLDDNGSSVRIQHLVTIGAKYMAVMNGVGITAADNINTDVHPFWSQISVLDVTSDGAQYNDLIWIDPQVWEMAQPEFTCIPPCHVQLPPWTRATTTINYPLLTVSSLTWTSTITIAPLTISEWRFERVTITAAGGGGAKKRQQFGDFFPVPAATSTWPAVIFTGPDGSPTTVAPTGAMPTPPPSIGPNAPAPPEGFWPPVALRAVSGNVARPVVDECSFYGEGCEVDPLSYGGVGIDDPDDNYDENWSELGSTCPAAPPKTSTSTPAVYPTPAAPAMAHPSPAENKVSCYNSGLKADNADLAEVAARFCDVVGAHADFWGRRPAGQDYNIAQSFTPSKVKAMSVAFKFNLQANCDWSYSRDECLRYLRNPVDACNCGGVNGKQGGSTSNNCLTFGIDPNLVSYSGGGSPFDTCYTC</sequence>
<feature type="signal peptide" evidence="2">
    <location>
        <begin position="1"/>
        <end position="22"/>
    </location>
</feature>
<accession>A0AAN6P4P9</accession>
<gene>
    <name evidence="4" type="ORF">C8A01DRAFT_51353</name>
</gene>
<dbReference type="GO" id="GO:0004650">
    <property type="term" value="F:polygalacturonase activity"/>
    <property type="evidence" value="ECO:0007669"/>
    <property type="project" value="InterPro"/>
</dbReference>
<feature type="chain" id="PRO_5042904086" evidence="2">
    <location>
        <begin position="23"/>
        <end position="1640"/>
    </location>
</feature>
<dbReference type="Proteomes" id="UP001303115">
    <property type="component" value="Unassembled WGS sequence"/>
</dbReference>
<dbReference type="Gene3D" id="2.160.20.10">
    <property type="entry name" value="Single-stranded right-handed beta-helix, Pectin lyase-like"/>
    <property type="match status" value="2"/>
</dbReference>
<dbReference type="Pfam" id="PF12708">
    <property type="entry name" value="Pect-lyase_RHGA_epim"/>
    <property type="match status" value="2"/>
</dbReference>
<dbReference type="InterPro" id="IPR024535">
    <property type="entry name" value="RHGA/B-epi-like_pectate_lyase"/>
</dbReference>
<dbReference type="EMBL" id="MU854744">
    <property type="protein sequence ID" value="KAK4031629.1"/>
    <property type="molecule type" value="Genomic_DNA"/>
</dbReference>
<keyword evidence="4" id="KW-0456">Lyase</keyword>
<evidence type="ECO:0000313" key="5">
    <source>
        <dbReference type="Proteomes" id="UP001303115"/>
    </source>
</evidence>
<feature type="domain" description="Rhamnogalacturonase A/B/Epimerase-like pectate lyase" evidence="3">
    <location>
        <begin position="547"/>
        <end position="768"/>
    </location>
</feature>
<evidence type="ECO:0000259" key="3">
    <source>
        <dbReference type="Pfam" id="PF12708"/>
    </source>
</evidence>
<keyword evidence="2" id="KW-0732">Signal</keyword>
<keyword evidence="5" id="KW-1185">Reference proteome</keyword>
<evidence type="ECO:0000256" key="1">
    <source>
        <dbReference type="SAM" id="MobiDB-lite"/>
    </source>
</evidence>
<dbReference type="InterPro" id="IPR012334">
    <property type="entry name" value="Pectin_lyas_fold"/>
</dbReference>